<accession>A0A0K1PSM8</accession>
<dbReference type="AlphaFoldDB" id="A0A0K1PSM8"/>
<dbReference type="STRING" id="1391654.AKJ09_03035"/>
<name>A0A0K1PSM8_9BACT</name>
<proteinExistence type="predicted"/>
<dbReference type="KEGG" id="llu:AKJ09_03035"/>
<dbReference type="EMBL" id="CP012333">
    <property type="protein sequence ID" value="AKU96371.1"/>
    <property type="molecule type" value="Genomic_DNA"/>
</dbReference>
<reference evidence="2 3" key="1">
    <citation type="submission" date="2015-08" db="EMBL/GenBank/DDBJ databases">
        <authorList>
            <person name="Babu N.S."/>
            <person name="Beckwith C.J."/>
            <person name="Beseler K.G."/>
            <person name="Brison A."/>
            <person name="Carone J.V."/>
            <person name="Caskin T.P."/>
            <person name="Diamond M."/>
            <person name="Durham M.E."/>
            <person name="Foxe J.M."/>
            <person name="Go M."/>
            <person name="Henderson B.A."/>
            <person name="Jones I.B."/>
            <person name="McGettigan J.A."/>
            <person name="Micheletti S.J."/>
            <person name="Nasrallah M.E."/>
            <person name="Ortiz D."/>
            <person name="Piller C.R."/>
            <person name="Privatt S.R."/>
            <person name="Schneider S.L."/>
            <person name="Sharp S."/>
            <person name="Smith T.C."/>
            <person name="Stanton J.D."/>
            <person name="Ullery H.E."/>
            <person name="Wilson R.J."/>
            <person name="Serrano M.G."/>
            <person name="Buck G."/>
            <person name="Lee V."/>
            <person name="Wang Y."/>
            <person name="Carvalho R."/>
            <person name="Voegtly L."/>
            <person name="Shi R."/>
            <person name="Duckworth R."/>
            <person name="Johnson A."/>
            <person name="Loviza R."/>
            <person name="Walstead R."/>
            <person name="Shah Z."/>
            <person name="Kiflezghi M."/>
            <person name="Wade K."/>
            <person name="Ball S.L."/>
            <person name="Bradley K.W."/>
            <person name="Asai D.J."/>
            <person name="Bowman C.A."/>
            <person name="Russell D.A."/>
            <person name="Pope W.H."/>
            <person name="Jacobs-Sera D."/>
            <person name="Hendrix R.W."/>
            <person name="Hatfull G.F."/>
        </authorList>
    </citation>
    <scope>NUCLEOTIDE SEQUENCE [LARGE SCALE GENOMIC DNA]</scope>
    <source>
        <strain evidence="2 3">DSM 27648</strain>
    </source>
</reference>
<protein>
    <submittedName>
        <fullName evidence="2">Uncharacterized protein</fullName>
    </submittedName>
</protein>
<evidence type="ECO:0000313" key="3">
    <source>
        <dbReference type="Proteomes" id="UP000064967"/>
    </source>
</evidence>
<evidence type="ECO:0000313" key="2">
    <source>
        <dbReference type="EMBL" id="AKU96371.1"/>
    </source>
</evidence>
<feature type="compositionally biased region" description="Low complexity" evidence="1">
    <location>
        <begin position="41"/>
        <end position="60"/>
    </location>
</feature>
<gene>
    <name evidence="2" type="ORF">AKJ09_03035</name>
</gene>
<evidence type="ECO:0000256" key="1">
    <source>
        <dbReference type="SAM" id="MobiDB-lite"/>
    </source>
</evidence>
<dbReference type="Proteomes" id="UP000064967">
    <property type="component" value="Chromosome"/>
</dbReference>
<keyword evidence="3" id="KW-1185">Reference proteome</keyword>
<feature type="compositionally biased region" description="Polar residues" evidence="1">
    <location>
        <begin position="27"/>
        <end position="37"/>
    </location>
</feature>
<sequence length="87" mass="8723">MWLTAIGAVLFFLVGLWWALCSSGPSTAPQENAQNVMPGSALTAPAQAQAAPGAPPVQSARPLNAPGARPGMPAGLPSGLPPGFKHP</sequence>
<feature type="region of interest" description="Disordered" evidence="1">
    <location>
        <begin position="27"/>
        <end position="87"/>
    </location>
</feature>
<organism evidence="2 3">
    <name type="scientific">Labilithrix luteola</name>
    <dbReference type="NCBI Taxonomy" id="1391654"/>
    <lineage>
        <taxon>Bacteria</taxon>
        <taxon>Pseudomonadati</taxon>
        <taxon>Myxococcota</taxon>
        <taxon>Polyangia</taxon>
        <taxon>Polyangiales</taxon>
        <taxon>Labilitrichaceae</taxon>
        <taxon>Labilithrix</taxon>
    </lineage>
</organism>